<dbReference type="Pfam" id="PF00348">
    <property type="entry name" value="polyprenyl_synt"/>
    <property type="match status" value="1"/>
</dbReference>
<dbReference type="GO" id="GO:0046872">
    <property type="term" value="F:metal ion binding"/>
    <property type="evidence" value="ECO:0007669"/>
    <property type="project" value="UniProtKB-KW"/>
</dbReference>
<evidence type="ECO:0000256" key="1">
    <source>
        <dbReference type="ARBA" id="ARBA00001946"/>
    </source>
</evidence>
<dbReference type="AlphaFoldDB" id="A0A0A5G9L8"/>
<dbReference type="InterPro" id="IPR000092">
    <property type="entry name" value="Polyprenyl_synt"/>
</dbReference>
<dbReference type="PANTHER" id="PTHR12001">
    <property type="entry name" value="GERANYLGERANYL PYROPHOSPHATE SYNTHASE"/>
    <property type="match status" value="1"/>
</dbReference>
<organism evidence="7 8">
    <name type="scientific">Pontibacillus halophilus JSM 076056 = DSM 19796</name>
    <dbReference type="NCBI Taxonomy" id="1385510"/>
    <lineage>
        <taxon>Bacteria</taxon>
        <taxon>Bacillati</taxon>
        <taxon>Bacillota</taxon>
        <taxon>Bacilli</taxon>
        <taxon>Bacillales</taxon>
        <taxon>Bacillaceae</taxon>
        <taxon>Pontibacillus</taxon>
    </lineage>
</organism>
<dbReference type="GO" id="GO:0004659">
    <property type="term" value="F:prenyltransferase activity"/>
    <property type="evidence" value="ECO:0007669"/>
    <property type="project" value="InterPro"/>
</dbReference>
<comment type="cofactor">
    <cofactor evidence="1">
        <name>Mg(2+)</name>
        <dbReference type="ChEBI" id="CHEBI:18420"/>
    </cofactor>
</comment>
<evidence type="ECO:0000256" key="6">
    <source>
        <dbReference type="RuleBase" id="RU004466"/>
    </source>
</evidence>
<evidence type="ECO:0008006" key="9">
    <source>
        <dbReference type="Google" id="ProtNLM"/>
    </source>
</evidence>
<evidence type="ECO:0000256" key="2">
    <source>
        <dbReference type="ARBA" id="ARBA00006706"/>
    </source>
</evidence>
<name>A0A0A5G9L8_9BACI</name>
<comment type="caution">
    <text evidence="7">The sequence shown here is derived from an EMBL/GenBank/DDBJ whole genome shotgun (WGS) entry which is preliminary data.</text>
</comment>
<dbReference type="EMBL" id="AVPE01000019">
    <property type="protein sequence ID" value="KGX89846.1"/>
    <property type="molecule type" value="Genomic_DNA"/>
</dbReference>
<protein>
    <recommendedName>
        <fullName evidence="9">Polyprenyl synthetase</fullName>
    </recommendedName>
</protein>
<dbReference type="PANTHER" id="PTHR12001:SF85">
    <property type="entry name" value="SHORT CHAIN ISOPRENYL DIPHOSPHATE SYNTHASE"/>
    <property type="match status" value="1"/>
</dbReference>
<keyword evidence="5" id="KW-0460">Magnesium</keyword>
<sequence length="312" mass="36260">MGSYITETIHNRVREVCLESCPTSLRDKLVTPLNRTLTKSSDQVWNGLILLLKNMFSINLERVEPLLISNRMLQSSAELLDHAIDQDEDYGISREELMMLGNYLYTKSIQNLMQAGQSHWNDKIQERLLTNLISCLEMAWLGQWEDYITTYHCVNEEEYLNMVMNKSGKLYEIVFKSIGHLAELKEKDCQILAKAGNQIAVAAQLSNDIQGIYSPKKADLEQMKASVPIIRGIEYSKQQDQKLLHLLQKAEDSTSIEEIRPSILEYLEVNRLFEYTKVLINVYFNEGMDLMSKWTDHHHRKQFYELFGLKEV</sequence>
<accession>A0A0A5G9L8</accession>
<reference evidence="7 8" key="1">
    <citation type="submission" date="2013-08" db="EMBL/GenBank/DDBJ databases">
        <authorList>
            <person name="Huang J."/>
            <person name="Wang G."/>
        </authorList>
    </citation>
    <scope>NUCLEOTIDE SEQUENCE [LARGE SCALE GENOMIC DNA]</scope>
    <source>
        <strain evidence="7 8">JSM 076056</strain>
    </source>
</reference>
<evidence type="ECO:0000313" key="7">
    <source>
        <dbReference type="EMBL" id="KGX89846.1"/>
    </source>
</evidence>
<dbReference type="Proteomes" id="UP000030528">
    <property type="component" value="Unassembled WGS sequence"/>
</dbReference>
<keyword evidence="4" id="KW-0479">Metal-binding</keyword>
<gene>
    <name evidence="7" type="ORF">N781_09005</name>
</gene>
<comment type="similarity">
    <text evidence="2 6">Belongs to the FPP/GGPP synthase family.</text>
</comment>
<dbReference type="Gene3D" id="1.10.600.10">
    <property type="entry name" value="Farnesyl Diphosphate Synthase"/>
    <property type="match status" value="1"/>
</dbReference>
<keyword evidence="8" id="KW-1185">Reference proteome</keyword>
<evidence type="ECO:0000313" key="8">
    <source>
        <dbReference type="Proteomes" id="UP000030528"/>
    </source>
</evidence>
<dbReference type="SUPFAM" id="SSF48576">
    <property type="entry name" value="Terpenoid synthases"/>
    <property type="match status" value="1"/>
</dbReference>
<dbReference type="OrthoDB" id="9799278at2"/>
<dbReference type="GO" id="GO:0008299">
    <property type="term" value="P:isoprenoid biosynthetic process"/>
    <property type="evidence" value="ECO:0007669"/>
    <property type="project" value="InterPro"/>
</dbReference>
<dbReference type="InterPro" id="IPR008949">
    <property type="entry name" value="Isoprenoid_synthase_dom_sf"/>
</dbReference>
<keyword evidence="3 6" id="KW-0808">Transferase</keyword>
<evidence type="ECO:0000256" key="4">
    <source>
        <dbReference type="ARBA" id="ARBA00022723"/>
    </source>
</evidence>
<dbReference type="STRING" id="1385510.GCA_000425205_03520"/>
<evidence type="ECO:0000256" key="3">
    <source>
        <dbReference type="ARBA" id="ARBA00022679"/>
    </source>
</evidence>
<evidence type="ECO:0000256" key="5">
    <source>
        <dbReference type="ARBA" id="ARBA00022842"/>
    </source>
</evidence>
<proteinExistence type="inferred from homology"/>